<dbReference type="PROSITE" id="PS50222">
    <property type="entry name" value="EF_HAND_2"/>
    <property type="match status" value="2"/>
</dbReference>
<evidence type="ECO:0000256" key="10">
    <source>
        <dbReference type="SAM" id="Coils"/>
    </source>
</evidence>
<dbReference type="GO" id="GO:0035025">
    <property type="term" value="P:positive regulation of Rho protein signal transduction"/>
    <property type="evidence" value="ECO:0007669"/>
    <property type="project" value="TreeGrafter"/>
</dbReference>
<dbReference type="InterPro" id="IPR011992">
    <property type="entry name" value="EF-hand-dom_pair"/>
</dbReference>
<feature type="region of interest" description="Disordered" evidence="11">
    <location>
        <begin position="220"/>
        <end position="242"/>
    </location>
</feature>
<dbReference type="CDD" id="cd11990">
    <property type="entry name" value="SH3_Intersectin2_2"/>
    <property type="match status" value="1"/>
</dbReference>
<feature type="compositionally biased region" description="Low complexity" evidence="11">
    <location>
        <begin position="220"/>
        <end position="231"/>
    </location>
</feature>
<dbReference type="PRINTS" id="PR00452">
    <property type="entry name" value="SH3DOMAIN"/>
</dbReference>
<dbReference type="PROSITE" id="PS50002">
    <property type="entry name" value="SH3"/>
    <property type="match status" value="5"/>
</dbReference>
<dbReference type="InterPro" id="IPR035738">
    <property type="entry name" value="Intersectin-2_SH3_2"/>
</dbReference>
<keyword evidence="4" id="KW-0254">Endocytosis</keyword>
<dbReference type="Gene3D" id="1.10.238.10">
    <property type="entry name" value="EF-hand"/>
    <property type="match status" value="2"/>
</dbReference>
<keyword evidence="6" id="KW-0677">Repeat</keyword>
<dbReference type="SUPFAM" id="SSF50044">
    <property type="entry name" value="SH3-domain"/>
    <property type="match status" value="5"/>
</dbReference>
<feature type="coiled-coil region" evidence="10">
    <location>
        <begin position="586"/>
        <end position="620"/>
    </location>
</feature>
<dbReference type="GeneTree" id="ENSGT00940000155936"/>
<keyword evidence="7" id="KW-0106">Calcium</keyword>
<proteinExistence type="predicted"/>
<dbReference type="PROSITE" id="PS50003">
    <property type="entry name" value="PH_DOMAIN"/>
    <property type="match status" value="1"/>
</dbReference>
<dbReference type="InterPro" id="IPR000008">
    <property type="entry name" value="C2_dom"/>
</dbReference>
<dbReference type="GO" id="GO:0005509">
    <property type="term" value="F:calcium ion binding"/>
    <property type="evidence" value="ECO:0007669"/>
    <property type="project" value="InterPro"/>
</dbReference>
<dbReference type="InterPro" id="IPR035741">
    <property type="entry name" value="Intersectin-2_SH3_5"/>
</dbReference>
<dbReference type="SUPFAM" id="SSF49562">
    <property type="entry name" value="C2 domain (Calcium/lipid-binding domain, CaLB)"/>
    <property type="match status" value="1"/>
</dbReference>
<feature type="compositionally biased region" description="Basic and acidic residues" evidence="11">
    <location>
        <begin position="351"/>
        <end position="382"/>
    </location>
</feature>
<dbReference type="PROSITE" id="PS00018">
    <property type="entry name" value="EF_HAND_1"/>
    <property type="match status" value="1"/>
</dbReference>
<dbReference type="Gene3D" id="1.20.900.10">
    <property type="entry name" value="Dbl homology (DH) domain"/>
    <property type="match status" value="1"/>
</dbReference>
<keyword evidence="5" id="KW-0479">Metal-binding</keyword>
<accession>A0A8C6IFP5</accession>
<evidence type="ECO:0000256" key="7">
    <source>
        <dbReference type="ARBA" id="ARBA00022837"/>
    </source>
</evidence>
<dbReference type="CDD" id="cd11996">
    <property type="entry name" value="SH3_Intersectin2_5"/>
    <property type="match status" value="1"/>
</dbReference>
<dbReference type="FunFam" id="2.30.29.30:FF:000069">
    <property type="entry name" value="Intersectin 1"/>
    <property type="match status" value="1"/>
</dbReference>
<dbReference type="GO" id="GO:0005085">
    <property type="term" value="F:guanyl-nucleotide exchange factor activity"/>
    <property type="evidence" value="ECO:0007669"/>
    <property type="project" value="InterPro"/>
</dbReference>
<keyword evidence="8 10" id="KW-0175">Coiled coil</keyword>
<dbReference type="InterPro" id="IPR035739">
    <property type="entry name" value="Intersectin-2_SH3_3"/>
</dbReference>
<dbReference type="Pfam" id="PF07653">
    <property type="entry name" value="SH3_2"/>
    <property type="match status" value="1"/>
</dbReference>
<evidence type="ECO:0000259" key="13">
    <source>
        <dbReference type="PROSITE" id="PS50003"/>
    </source>
</evidence>
<dbReference type="SUPFAM" id="SSF48065">
    <property type="entry name" value="DBL homology domain (DH-domain)"/>
    <property type="match status" value="1"/>
</dbReference>
<dbReference type="Gene3D" id="2.30.30.40">
    <property type="entry name" value="SH3 Domains"/>
    <property type="match status" value="5"/>
</dbReference>
<evidence type="ECO:0000256" key="1">
    <source>
        <dbReference type="ARBA" id="ARBA00004496"/>
    </source>
</evidence>
<organism evidence="18 19">
    <name type="scientific">Mus spicilegus</name>
    <name type="common">Mound-building mouse</name>
    <dbReference type="NCBI Taxonomy" id="10103"/>
    <lineage>
        <taxon>Eukaryota</taxon>
        <taxon>Metazoa</taxon>
        <taxon>Chordata</taxon>
        <taxon>Craniata</taxon>
        <taxon>Vertebrata</taxon>
        <taxon>Euteleostomi</taxon>
        <taxon>Mammalia</taxon>
        <taxon>Eutheria</taxon>
        <taxon>Euarchontoglires</taxon>
        <taxon>Glires</taxon>
        <taxon>Rodentia</taxon>
        <taxon>Myomorpha</taxon>
        <taxon>Muroidea</taxon>
        <taxon>Muridae</taxon>
        <taxon>Murinae</taxon>
        <taxon>Mus</taxon>
        <taxon>Mus</taxon>
    </lineage>
</organism>
<feature type="compositionally biased region" description="Polar residues" evidence="11">
    <location>
        <begin position="339"/>
        <end position="350"/>
    </location>
</feature>
<evidence type="ECO:0000259" key="16">
    <source>
        <dbReference type="PROSITE" id="PS50031"/>
    </source>
</evidence>
<evidence type="ECO:0000259" key="12">
    <source>
        <dbReference type="PROSITE" id="PS50002"/>
    </source>
</evidence>
<dbReference type="FunFam" id="2.30.30.40:FF:000041">
    <property type="entry name" value="Intersectin 1"/>
    <property type="match status" value="1"/>
</dbReference>
<feature type="domain" description="SH3" evidence="12">
    <location>
        <begin position="745"/>
        <end position="806"/>
    </location>
</feature>
<sequence>MMAQFPTAMNGGPNMWAITSEERTKHDKQFDNLKPSGGYITGDQARTFFLQSGLPAPVLAEIWALSDLNKDGKMDQQEFSIAMKLIKLKLQGQQLPVVLPPIMKQPPMFSPLISARFGMGSMPNLSIHQPLPPVAPIATPLSSATSGTSIPPLMMPAPLVPSVSTSSLPNGTASLIQPLSIPYSSSTLPHASSYSLMMGGFGGASIQKAQSLIDLGSSSSTSSTASLSGNSPKTGTSEWAVPQPSRLKYRQKFNSLDKGMSGYLSGFQARNALLQSNLSQTQLATIWTLADIDGDGQLKAEEFILAMHLTDMAKAGQPLPLTLPPELVPPSFRGGKQVDSVNGTLPSYQKTQEEEPQKKLPVTFEDKRKANYERGNMELEKRRQVLMEQQQREAERKAQKEKEEWERKQRELQEQEWKKQLELEKRLEKQRELERQREEERRKEIERREAAKQELERQRRLEWERLRRQELLSQKTREQEDIVRLSSRKKSLHLELEAVNGKHQQISGRLQDVQIRKQTQKTELEVLDKQCDLEIMEIKQLQQELKEYQNKLIYLVPEKQLLNERIKNMQLSNTPDSGISLLHKKSSEKEELCQRLKEQLDALEKETASKLSEMDSFNNQLKCGSVDDSVLQCLLSLLSCLNNLFLLLKELRESYNTQQLALEQLHKIKRDKLKEIERKRLEQIQKKKLEDEAARKAKQGKENLWRESIRKEEEEKQKRLQEEKSQDKTQEEERKAEAKQSETASALVNYRALYPFEARNHDEMSFSSGDIIQVDEKTVGEPGWLYGSFQGKFGWFPCNYVEKVLSSEKALSPKKALLPPTVSLSATSASSQPPASVTDYHNVSFSNLTVNTTWQQKSAFTRTVSPGSVSPIHGQGQAVENLKAQALCSWTAKKENHLNFSKHDIITVLEQQENWWFGEVHGGRGWFPKSYVKLIPGNEVHRGEPEALYAAVTKKPTSTAYPVTSTAYPVGEDYIALYSYSSVEPGDLTFTEGEEILVTQKDGEWWTGSIGERTGIFPSNYVRPKDQENFGNASKSGASNKKPEIAQVTSAYAASGTEQLSLAPGQLILILKKNTSGWWQGELQARGKKRQKGWFPASHVKLLGPSSERTMPTFHAVCQVIAMYDYMANNEDELNFSKGQLINVMNKDDPDWWQGETNGLTGLFPSNYVKMTTDSDPSQQWCADLQALDSMQPTERKRQGYIHELIQTEERYMDDLQLVIEVFQKRMAESGFLTEADMALIFVNWKELIMSNTKLLRALRVRKKTGGEKMPVQMIGDILAAELSHMQAYIRFCSCQLNGATLLQQKTDEDTDFKEFLKKLASDPRCKGMPLSSFLLKPMQRITRYPLLIRSILENTPQSHVDHSSLKLALERAEELCSQVNEGVREKENSDRLEWIQAHVQCEGLAEQLIFNSLTNCLGPRKLLHSGKLYKTKSNKELHAFLFNDFLLLTYLVRQFAAASGHEKLFSSKSSAQFRMYKTPIFLNEVLVKLPTDPSSDEPVFHISHIDRVYTLRTDNINERTAWVQKIKGASEQYIDTEKKKREKAYQARSQKTSGIGRLMVHVIEATELKACKPNGKSNPYCEVSMGSQSYTTRTLQDTLNPKWNFNCQFFIKDLYQDVLCLTMFDRDQFSPDGKSTLAWRPKGIPSFLGSGVCTQGPKMCLYPMTPTGPCQQEVGVWGRAWPLCA</sequence>
<dbReference type="SMART" id="SM00239">
    <property type="entry name" value="C2"/>
    <property type="match status" value="1"/>
</dbReference>
<feature type="domain" description="EH" evidence="16">
    <location>
        <begin position="245"/>
        <end position="334"/>
    </location>
</feature>
<dbReference type="InterPro" id="IPR035737">
    <property type="entry name" value="Intersectin-2_SH3_1"/>
</dbReference>
<feature type="domain" description="PH" evidence="13">
    <location>
        <begin position="1422"/>
        <end position="1532"/>
    </location>
</feature>
<evidence type="ECO:0000256" key="2">
    <source>
        <dbReference type="ARBA" id="ARBA00022443"/>
    </source>
</evidence>
<dbReference type="InterPro" id="IPR018247">
    <property type="entry name" value="EF_Hand_1_Ca_BS"/>
</dbReference>
<evidence type="ECO:0000256" key="3">
    <source>
        <dbReference type="ARBA" id="ARBA00022490"/>
    </source>
</evidence>
<feature type="compositionally biased region" description="Basic and acidic residues" evidence="11">
    <location>
        <begin position="716"/>
        <end position="740"/>
    </location>
</feature>
<dbReference type="PANTHER" id="PTHR46006:SF6">
    <property type="entry name" value="INTERSECTIN-2 ISOFORM X1"/>
    <property type="match status" value="1"/>
</dbReference>
<evidence type="ECO:0000256" key="4">
    <source>
        <dbReference type="ARBA" id="ARBA00022583"/>
    </source>
</evidence>
<dbReference type="InterPro" id="IPR002048">
    <property type="entry name" value="EF_hand_dom"/>
</dbReference>
<evidence type="ECO:0000313" key="18">
    <source>
        <dbReference type="Ensembl" id="ENSMSIP00000035202.1"/>
    </source>
</evidence>
<dbReference type="GO" id="GO:0005737">
    <property type="term" value="C:cytoplasm"/>
    <property type="evidence" value="ECO:0007669"/>
    <property type="project" value="UniProtKB-SubCell"/>
</dbReference>
<feature type="domain" description="C2" evidence="14">
    <location>
        <begin position="1540"/>
        <end position="1675"/>
    </location>
</feature>
<evidence type="ECO:0000259" key="15">
    <source>
        <dbReference type="PROSITE" id="PS50010"/>
    </source>
</evidence>
<feature type="region of interest" description="Disordered" evidence="11">
    <location>
        <begin position="335"/>
        <end position="382"/>
    </location>
</feature>
<dbReference type="PROSITE" id="PS50010">
    <property type="entry name" value="DH_2"/>
    <property type="match status" value="1"/>
</dbReference>
<reference evidence="18" key="2">
    <citation type="submission" date="2025-09" db="UniProtKB">
        <authorList>
            <consortium name="Ensembl"/>
        </authorList>
    </citation>
    <scope>IDENTIFICATION</scope>
</reference>
<evidence type="ECO:0000256" key="8">
    <source>
        <dbReference type="ARBA" id="ARBA00023054"/>
    </source>
</evidence>
<evidence type="ECO:0000259" key="17">
    <source>
        <dbReference type="PROSITE" id="PS50222"/>
    </source>
</evidence>
<dbReference type="GO" id="GO:0006897">
    <property type="term" value="P:endocytosis"/>
    <property type="evidence" value="ECO:0007669"/>
    <property type="project" value="UniProtKB-KW"/>
</dbReference>
<dbReference type="Pfam" id="PF00018">
    <property type="entry name" value="SH3_1"/>
    <property type="match status" value="2"/>
</dbReference>
<dbReference type="GO" id="GO:1903861">
    <property type="term" value="P:positive regulation of dendrite extension"/>
    <property type="evidence" value="ECO:0007669"/>
    <property type="project" value="Ensembl"/>
</dbReference>
<dbReference type="PROSITE" id="PS50004">
    <property type="entry name" value="C2"/>
    <property type="match status" value="1"/>
</dbReference>
<dbReference type="Gene3D" id="2.30.29.30">
    <property type="entry name" value="Pleckstrin-homology domain (PH domain)/Phosphotyrosine-binding domain (PTB)"/>
    <property type="match status" value="1"/>
</dbReference>
<feature type="domain" description="SH3" evidence="12">
    <location>
        <begin position="879"/>
        <end position="937"/>
    </location>
</feature>
<dbReference type="FunFam" id="2.30.30.40:FF:000024">
    <property type="entry name" value="Intersectin 1"/>
    <property type="match status" value="1"/>
</dbReference>
<dbReference type="Pfam" id="PF12763">
    <property type="entry name" value="EH"/>
    <property type="match status" value="2"/>
</dbReference>
<dbReference type="FunFam" id="1.10.238.10:FF:000055">
    <property type="entry name" value="Intersectin-1 isoform 1"/>
    <property type="match status" value="1"/>
</dbReference>
<dbReference type="Proteomes" id="UP000694415">
    <property type="component" value="Unplaced"/>
</dbReference>
<dbReference type="InterPro" id="IPR000261">
    <property type="entry name" value="EH_dom"/>
</dbReference>
<dbReference type="InterPro" id="IPR036028">
    <property type="entry name" value="SH3-like_dom_sf"/>
</dbReference>
<feature type="region of interest" description="Disordered" evidence="11">
    <location>
        <begin position="716"/>
        <end position="741"/>
    </location>
</feature>
<name>A0A8C6IFP5_MUSSI</name>
<dbReference type="SUPFAM" id="SSF47473">
    <property type="entry name" value="EF-hand"/>
    <property type="match status" value="2"/>
</dbReference>
<dbReference type="GO" id="GO:0005813">
    <property type="term" value="C:centrosome"/>
    <property type="evidence" value="ECO:0007669"/>
    <property type="project" value="Ensembl"/>
</dbReference>
<dbReference type="InterPro" id="IPR035740">
    <property type="entry name" value="Intersectin-2_SH3_4"/>
</dbReference>
<dbReference type="InterPro" id="IPR011993">
    <property type="entry name" value="PH-like_dom_sf"/>
</dbReference>
<dbReference type="SMART" id="SM00325">
    <property type="entry name" value="RhoGEF"/>
    <property type="match status" value="1"/>
</dbReference>
<dbReference type="SMART" id="SM00054">
    <property type="entry name" value="EFh"/>
    <property type="match status" value="2"/>
</dbReference>
<dbReference type="Gene3D" id="2.60.40.150">
    <property type="entry name" value="C2 domain"/>
    <property type="match status" value="1"/>
</dbReference>
<reference evidence="18" key="1">
    <citation type="submission" date="2025-08" db="UniProtKB">
        <authorList>
            <consortium name="Ensembl"/>
        </authorList>
    </citation>
    <scope>IDENTIFICATION</scope>
</reference>
<keyword evidence="3" id="KW-0963">Cytoplasm</keyword>
<feature type="coiled-coil region" evidence="10">
    <location>
        <begin position="510"/>
        <end position="551"/>
    </location>
</feature>
<dbReference type="SMART" id="SM00233">
    <property type="entry name" value="PH"/>
    <property type="match status" value="1"/>
</dbReference>
<dbReference type="Pfam" id="PF00168">
    <property type="entry name" value="C2"/>
    <property type="match status" value="1"/>
</dbReference>
<comment type="subcellular location">
    <subcellularLocation>
        <location evidence="1">Cytoplasm</location>
    </subcellularLocation>
</comment>
<dbReference type="SMART" id="SM00027">
    <property type="entry name" value="EH"/>
    <property type="match status" value="2"/>
</dbReference>
<evidence type="ECO:0000256" key="6">
    <source>
        <dbReference type="ARBA" id="ARBA00022737"/>
    </source>
</evidence>
<feature type="domain" description="SH3" evidence="12">
    <location>
        <begin position="1115"/>
        <end position="1174"/>
    </location>
</feature>
<evidence type="ECO:0000256" key="11">
    <source>
        <dbReference type="SAM" id="MobiDB-lite"/>
    </source>
</evidence>
<dbReference type="CDD" id="cd13264">
    <property type="entry name" value="PH_ITSN"/>
    <property type="match status" value="1"/>
</dbReference>
<dbReference type="CDD" id="cd11994">
    <property type="entry name" value="SH3_Intersectin2_4"/>
    <property type="match status" value="1"/>
</dbReference>
<dbReference type="CDD" id="cd11988">
    <property type="entry name" value="SH3_Intersectin2_1"/>
    <property type="match status" value="1"/>
</dbReference>
<dbReference type="SMART" id="SM00326">
    <property type="entry name" value="SH3"/>
    <property type="match status" value="5"/>
</dbReference>
<protein>
    <submittedName>
        <fullName evidence="18">Intersectin 2</fullName>
    </submittedName>
</protein>
<feature type="domain" description="DH" evidence="15">
    <location>
        <begin position="1197"/>
        <end position="1383"/>
    </location>
</feature>
<dbReference type="PROSITE" id="PS50031">
    <property type="entry name" value="EH"/>
    <property type="match status" value="2"/>
</dbReference>
<feature type="domain" description="EH" evidence="16">
    <location>
        <begin position="22"/>
        <end position="110"/>
    </location>
</feature>
<dbReference type="InterPro" id="IPR035892">
    <property type="entry name" value="C2_domain_sf"/>
</dbReference>
<dbReference type="Pfam" id="PF14604">
    <property type="entry name" value="SH3_9"/>
    <property type="match status" value="2"/>
</dbReference>
<dbReference type="PANTHER" id="PTHR46006">
    <property type="entry name" value="RHO GUANINE NUCLEOTIDE EXCHANGE FACTOR AT 64C, ISOFORM A"/>
    <property type="match status" value="1"/>
</dbReference>
<feature type="domain" description="SH3" evidence="12">
    <location>
        <begin position="1041"/>
        <end position="1105"/>
    </location>
</feature>
<dbReference type="Pfam" id="PF00621">
    <property type="entry name" value="RhoGEF"/>
    <property type="match status" value="1"/>
</dbReference>
<dbReference type="InterPro" id="IPR000219">
    <property type="entry name" value="DH_dom"/>
</dbReference>
<evidence type="ECO:0000256" key="9">
    <source>
        <dbReference type="PROSITE-ProRule" id="PRU00192"/>
    </source>
</evidence>
<dbReference type="PRINTS" id="PR00499">
    <property type="entry name" value="P67PHOX"/>
</dbReference>
<dbReference type="InterPro" id="IPR051480">
    <property type="entry name" value="Endocytic_GEF_Adapter"/>
</dbReference>
<evidence type="ECO:0000259" key="14">
    <source>
        <dbReference type="PROSITE" id="PS50004"/>
    </source>
</evidence>
<dbReference type="FunFam" id="1.20.900.10:FF:000011">
    <property type="entry name" value="Intersectin 1"/>
    <property type="match status" value="1"/>
</dbReference>
<dbReference type="Ensembl" id="ENSMSIT00000044359.1">
    <property type="protein sequence ID" value="ENSMSIP00000035202.1"/>
    <property type="gene ID" value="ENSMSIG00000029297.1"/>
</dbReference>
<dbReference type="Pfam" id="PF16652">
    <property type="entry name" value="PH_13"/>
    <property type="match status" value="1"/>
</dbReference>
<evidence type="ECO:0000256" key="5">
    <source>
        <dbReference type="ARBA" id="ARBA00022723"/>
    </source>
</evidence>
<dbReference type="CDD" id="cd00052">
    <property type="entry name" value="EH"/>
    <property type="match status" value="2"/>
</dbReference>
<evidence type="ECO:0000313" key="19">
    <source>
        <dbReference type="Proteomes" id="UP000694415"/>
    </source>
</evidence>
<keyword evidence="2 9" id="KW-0728">SH3 domain</keyword>
<dbReference type="FunFam" id="1.10.238.10:FF:000046">
    <property type="entry name" value="intersectin-1 isoform X2"/>
    <property type="match status" value="1"/>
</dbReference>
<dbReference type="CDD" id="cd11992">
    <property type="entry name" value="SH3_Intersectin2_3"/>
    <property type="match status" value="1"/>
</dbReference>
<feature type="domain" description="SH3" evidence="12">
    <location>
        <begin position="969"/>
        <end position="1027"/>
    </location>
</feature>
<dbReference type="InterPro" id="IPR001849">
    <property type="entry name" value="PH_domain"/>
</dbReference>
<dbReference type="InterPro" id="IPR001452">
    <property type="entry name" value="SH3_domain"/>
</dbReference>
<feature type="domain" description="EF-hand" evidence="17">
    <location>
        <begin position="54"/>
        <end position="89"/>
    </location>
</feature>
<feature type="domain" description="EF-hand" evidence="17">
    <location>
        <begin position="278"/>
        <end position="313"/>
    </location>
</feature>
<dbReference type="SUPFAM" id="SSF50729">
    <property type="entry name" value="PH domain-like"/>
    <property type="match status" value="1"/>
</dbReference>
<dbReference type="CDD" id="cd00160">
    <property type="entry name" value="RhoGEF"/>
    <property type="match status" value="1"/>
</dbReference>
<dbReference type="InterPro" id="IPR035899">
    <property type="entry name" value="DBL_dom_sf"/>
</dbReference>
<keyword evidence="19" id="KW-1185">Reference proteome</keyword>